<evidence type="ECO:0000256" key="2">
    <source>
        <dbReference type="SAM" id="SignalP"/>
    </source>
</evidence>
<evidence type="ECO:0000313" key="3">
    <source>
        <dbReference type="EMBL" id="KAK7753910.1"/>
    </source>
</evidence>
<keyword evidence="2" id="KW-0732">Signal</keyword>
<evidence type="ECO:0000256" key="1">
    <source>
        <dbReference type="SAM" id="MobiDB-lite"/>
    </source>
</evidence>
<keyword evidence="4" id="KW-1185">Reference proteome</keyword>
<feature type="chain" id="PRO_5042811321" evidence="2">
    <location>
        <begin position="32"/>
        <end position="254"/>
    </location>
</feature>
<sequence>MKLCAQQARGNAAALRCFSLLALAGLGSAAAAKKTTDIDTSTLLLPSVSTASGDYIHASVVSVADDDASGNAGLTTLTLQCVNGGSACANSAFAGKTYVYGPATASVALDHSWSCAVSTATASPSTVCAYSDATPSTTTVAGAAWNTAVTITSGVDKLRAKKTQTTASSPTATDGSGLCKRVTKGHGADDDAGSDSVGSTTPKSGDASDDDANGSSSGSSTKNPCSGASRWGLDTSLMGAMAVISGLGLVILGL</sequence>
<accession>A0AAN9UX90</accession>
<dbReference type="Proteomes" id="UP001320420">
    <property type="component" value="Unassembled WGS sequence"/>
</dbReference>
<feature type="compositionally biased region" description="Polar residues" evidence="1">
    <location>
        <begin position="163"/>
        <end position="174"/>
    </location>
</feature>
<evidence type="ECO:0000313" key="4">
    <source>
        <dbReference type="Proteomes" id="UP001320420"/>
    </source>
</evidence>
<protein>
    <submittedName>
        <fullName evidence="3">Uncharacterized protein</fullName>
    </submittedName>
</protein>
<organism evidence="3 4">
    <name type="scientific">Diatrype stigma</name>
    <dbReference type="NCBI Taxonomy" id="117547"/>
    <lineage>
        <taxon>Eukaryota</taxon>
        <taxon>Fungi</taxon>
        <taxon>Dikarya</taxon>
        <taxon>Ascomycota</taxon>
        <taxon>Pezizomycotina</taxon>
        <taxon>Sordariomycetes</taxon>
        <taxon>Xylariomycetidae</taxon>
        <taxon>Xylariales</taxon>
        <taxon>Diatrypaceae</taxon>
        <taxon>Diatrype</taxon>
    </lineage>
</organism>
<gene>
    <name evidence="3" type="ORF">SLS62_004007</name>
</gene>
<proteinExistence type="predicted"/>
<name>A0AAN9UX90_9PEZI</name>
<comment type="caution">
    <text evidence="3">The sequence shown here is derived from an EMBL/GenBank/DDBJ whole genome shotgun (WGS) entry which is preliminary data.</text>
</comment>
<dbReference type="EMBL" id="JAKJXP020000024">
    <property type="protein sequence ID" value="KAK7753910.1"/>
    <property type="molecule type" value="Genomic_DNA"/>
</dbReference>
<dbReference type="AlphaFoldDB" id="A0AAN9UX90"/>
<reference evidence="3 4" key="1">
    <citation type="submission" date="2024-02" db="EMBL/GenBank/DDBJ databases">
        <title>De novo assembly and annotation of 12 fungi associated with fruit tree decline syndrome in Ontario, Canada.</title>
        <authorList>
            <person name="Sulman M."/>
            <person name="Ellouze W."/>
            <person name="Ilyukhin E."/>
        </authorList>
    </citation>
    <scope>NUCLEOTIDE SEQUENCE [LARGE SCALE GENOMIC DNA]</scope>
    <source>
        <strain evidence="3 4">M11/M66-122</strain>
    </source>
</reference>
<feature type="signal peptide" evidence="2">
    <location>
        <begin position="1"/>
        <end position="31"/>
    </location>
</feature>
<feature type="region of interest" description="Disordered" evidence="1">
    <location>
        <begin position="160"/>
        <end position="228"/>
    </location>
</feature>